<keyword evidence="4" id="KW-1185">Reference proteome</keyword>
<comment type="caution">
    <text evidence="3">The sequence shown here is derived from an EMBL/GenBank/DDBJ whole genome shotgun (WGS) entry which is preliminary data.</text>
</comment>
<comment type="similarity">
    <text evidence="1">Belongs to the glycosyl hydrolase 13 family.</text>
</comment>
<dbReference type="EMBL" id="BTSX01000001">
    <property type="protein sequence ID" value="GMS81301.1"/>
    <property type="molecule type" value="Genomic_DNA"/>
</dbReference>
<evidence type="ECO:0000313" key="3">
    <source>
        <dbReference type="EMBL" id="GMS81301.1"/>
    </source>
</evidence>
<evidence type="ECO:0000256" key="1">
    <source>
        <dbReference type="ARBA" id="ARBA00008061"/>
    </source>
</evidence>
<dbReference type="InterPro" id="IPR017853">
    <property type="entry name" value="GH"/>
</dbReference>
<name>A0AAV5SD86_9BILA</name>
<dbReference type="PANTHER" id="PTHR43447">
    <property type="entry name" value="ALPHA-AMYLASE"/>
    <property type="match status" value="1"/>
</dbReference>
<feature type="non-terminal residue" evidence="3">
    <location>
        <position position="86"/>
    </location>
</feature>
<evidence type="ECO:0000256" key="2">
    <source>
        <dbReference type="SAM" id="MobiDB-lite"/>
    </source>
</evidence>
<protein>
    <recommendedName>
        <fullName evidence="5">Alpha-amylase</fullName>
    </recommendedName>
</protein>
<reference evidence="3" key="1">
    <citation type="submission" date="2023-10" db="EMBL/GenBank/DDBJ databases">
        <title>Genome assembly of Pristionchus species.</title>
        <authorList>
            <person name="Yoshida K."/>
            <person name="Sommer R.J."/>
        </authorList>
    </citation>
    <scope>NUCLEOTIDE SEQUENCE</scope>
    <source>
        <strain evidence="3">RS0144</strain>
    </source>
</reference>
<dbReference type="SUPFAM" id="SSF51445">
    <property type="entry name" value="(Trans)glycosidases"/>
    <property type="match status" value="1"/>
</dbReference>
<dbReference type="Proteomes" id="UP001432027">
    <property type="component" value="Unassembled WGS sequence"/>
</dbReference>
<dbReference type="AlphaFoldDB" id="A0AAV5SD86"/>
<evidence type="ECO:0008006" key="5">
    <source>
        <dbReference type="Google" id="ProtNLM"/>
    </source>
</evidence>
<accession>A0AAV5SD86</accession>
<evidence type="ECO:0000313" key="4">
    <source>
        <dbReference type="Proteomes" id="UP001432027"/>
    </source>
</evidence>
<gene>
    <name evidence="3" type="ORF">PENTCL1PPCAC_3476</name>
</gene>
<proteinExistence type="inferred from homology"/>
<feature type="non-terminal residue" evidence="3">
    <location>
        <position position="1"/>
    </location>
</feature>
<sequence length="86" mass="9626">DGTDGVESFPAVPFSSSDFHDDDCHDDIQMSDYNDNADRVRTCRLFGLLDLNHRLQHARNMATAFLSSLINMGVAGFRLDASSHMY</sequence>
<dbReference type="Gene3D" id="3.20.20.80">
    <property type="entry name" value="Glycosidases"/>
    <property type="match status" value="1"/>
</dbReference>
<feature type="region of interest" description="Disordered" evidence="2">
    <location>
        <begin position="1"/>
        <end position="22"/>
    </location>
</feature>
<organism evidence="3 4">
    <name type="scientific">Pristionchus entomophagus</name>
    <dbReference type="NCBI Taxonomy" id="358040"/>
    <lineage>
        <taxon>Eukaryota</taxon>
        <taxon>Metazoa</taxon>
        <taxon>Ecdysozoa</taxon>
        <taxon>Nematoda</taxon>
        <taxon>Chromadorea</taxon>
        <taxon>Rhabditida</taxon>
        <taxon>Rhabditina</taxon>
        <taxon>Diplogasteromorpha</taxon>
        <taxon>Diplogasteroidea</taxon>
        <taxon>Neodiplogasteridae</taxon>
        <taxon>Pristionchus</taxon>
    </lineage>
</organism>